<protein>
    <submittedName>
        <fullName evidence="2">Papain family cysteine protease</fullName>
    </submittedName>
</protein>
<dbReference type="InterPro" id="IPR038765">
    <property type="entry name" value="Papain-like_cys_pep_sf"/>
</dbReference>
<feature type="domain" description="Peptidase C1A papain C-terminal" evidence="1">
    <location>
        <begin position="27"/>
        <end position="122"/>
    </location>
</feature>
<feature type="non-terminal residue" evidence="2">
    <location>
        <position position="1"/>
    </location>
</feature>
<reference evidence="2 3" key="1">
    <citation type="submission" date="2014-03" db="EMBL/GenBank/DDBJ databases">
        <title>Draft genome of the hookworm Oesophagostomum dentatum.</title>
        <authorList>
            <person name="Mitreva M."/>
        </authorList>
    </citation>
    <scope>NUCLEOTIDE SEQUENCE [LARGE SCALE GENOMIC DNA]</scope>
    <source>
        <strain evidence="2 3">OD-Hann</strain>
    </source>
</reference>
<keyword evidence="2" id="KW-0378">Hydrolase</keyword>
<dbReference type="Gene3D" id="3.90.70.10">
    <property type="entry name" value="Cysteine proteinases"/>
    <property type="match status" value="1"/>
</dbReference>
<dbReference type="EMBL" id="KN550164">
    <property type="protein sequence ID" value="KHJ94884.1"/>
    <property type="molecule type" value="Genomic_DNA"/>
</dbReference>
<accession>A0A0B1TC67</accession>
<evidence type="ECO:0000313" key="3">
    <source>
        <dbReference type="Proteomes" id="UP000053660"/>
    </source>
</evidence>
<keyword evidence="2" id="KW-0645">Protease</keyword>
<name>A0A0B1TC67_OESDE</name>
<dbReference type="InterPro" id="IPR000668">
    <property type="entry name" value="Peptidase_C1A_C"/>
</dbReference>
<sequence length="143" mass="16104">ASKRCRKFAKKILPGFRANQIVTVSNTVKTFITLKAHISDTDILACCVREDKCGNGCGGGNVENAFNWVVKNGVCTGGRYKEKDVCKPYPFYPCGQHGNQTYYGPCPEYGFSAPKCRRKCQLRYSVPYENDLVYGEFTREKAY</sequence>
<dbReference type="Proteomes" id="UP000053660">
    <property type="component" value="Unassembled WGS sequence"/>
</dbReference>
<keyword evidence="3" id="KW-1185">Reference proteome</keyword>
<evidence type="ECO:0000313" key="2">
    <source>
        <dbReference type="EMBL" id="KHJ94884.1"/>
    </source>
</evidence>
<dbReference type="OrthoDB" id="640249at2759"/>
<organism evidence="2 3">
    <name type="scientific">Oesophagostomum dentatum</name>
    <name type="common">Nodular worm</name>
    <dbReference type="NCBI Taxonomy" id="61180"/>
    <lineage>
        <taxon>Eukaryota</taxon>
        <taxon>Metazoa</taxon>
        <taxon>Ecdysozoa</taxon>
        <taxon>Nematoda</taxon>
        <taxon>Chromadorea</taxon>
        <taxon>Rhabditida</taxon>
        <taxon>Rhabditina</taxon>
        <taxon>Rhabditomorpha</taxon>
        <taxon>Strongyloidea</taxon>
        <taxon>Strongylidae</taxon>
        <taxon>Oesophagostomum</taxon>
    </lineage>
</organism>
<evidence type="ECO:0000259" key="1">
    <source>
        <dbReference type="Pfam" id="PF00112"/>
    </source>
</evidence>
<dbReference type="Pfam" id="PF00112">
    <property type="entry name" value="Peptidase_C1"/>
    <property type="match status" value="1"/>
</dbReference>
<proteinExistence type="predicted"/>
<dbReference type="GO" id="GO:0006508">
    <property type="term" value="P:proteolysis"/>
    <property type="evidence" value="ECO:0007669"/>
    <property type="project" value="UniProtKB-KW"/>
</dbReference>
<dbReference type="SUPFAM" id="SSF54001">
    <property type="entry name" value="Cysteine proteinases"/>
    <property type="match status" value="1"/>
</dbReference>
<gene>
    <name evidence="2" type="ORF">OESDEN_05178</name>
</gene>
<dbReference type="GO" id="GO:0008234">
    <property type="term" value="F:cysteine-type peptidase activity"/>
    <property type="evidence" value="ECO:0007669"/>
    <property type="project" value="InterPro"/>
</dbReference>
<dbReference type="AlphaFoldDB" id="A0A0B1TC67"/>